<keyword evidence="1" id="KW-0560">Oxidoreductase</keyword>
<feature type="domain" description="NADP-dependent oxidoreductase" evidence="2">
    <location>
        <begin position="15"/>
        <end position="315"/>
    </location>
</feature>
<dbReference type="InterPro" id="IPR050523">
    <property type="entry name" value="AKR_Detox_Biosynth"/>
</dbReference>
<dbReference type="Proteomes" id="UP000193749">
    <property type="component" value="Unassembled WGS sequence"/>
</dbReference>
<dbReference type="GO" id="GO:0005829">
    <property type="term" value="C:cytosol"/>
    <property type="evidence" value="ECO:0007669"/>
    <property type="project" value="TreeGrafter"/>
</dbReference>
<dbReference type="Gene3D" id="3.20.20.100">
    <property type="entry name" value="NADP-dependent oxidoreductase domain"/>
    <property type="match status" value="1"/>
</dbReference>
<evidence type="ECO:0000313" key="3">
    <source>
        <dbReference type="EMBL" id="ORM89430.1"/>
    </source>
</evidence>
<sequence>MQYINLGRTGLQVSRLCLGCMSYGEPDRLPQPWSLEEDKSRPLIRQALEAGINFFDTANIYSGGSSEEIVGKALSDMAQRDEIVVATKAFFPWRNSPNTGFLSRKALFKSIDDSLMRLGMDYVDLYQIHRFDHATPVEETMEALHDIVKSGKVRYIGASSMQAWRFAKMQHCADSNGWTRFVSMQPQYNLLYREEEREMLPQCLDQGVGVIPWSPMARGRLTRDWSENTYRSENDAFAMKMYQNAAELDKPIVNVVAQIAARHGVPRAHVALAWLLSKPVITAPIVGATKPDHLSTAIGALNFSLSESEIAELEAPYLPHPVDGIIPPLSDIPPSITPPTIA</sequence>
<accession>A0A1X1EKG0</accession>
<gene>
    <name evidence="3" type="ORF">HA50_22595</name>
</gene>
<dbReference type="Pfam" id="PF00248">
    <property type="entry name" value="Aldo_ket_red"/>
    <property type="match status" value="1"/>
</dbReference>
<name>A0A1X1EKG0_PANCY</name>
<dbReference type="EMBL" id="MLJI01000002">
    <property type="protein sequence ID" value="ORM89430.1"/>
    <property type="molecule type" value="Genomic_DNA"/>
</dbReference>
<dbReference type="OrthoDB" id="9772407at2"/>
<proteinExistence type="predicted"/>
<dbReference type="InterPro" id="IPR020471">
    <property type="entry name" value="AKR"/>
</dbReference>
<dbReference type="RefSeq" id="WP_084879139.1">
    <property type="nucleotide sequence ID" value="NZ_JAGGMY010000002.1"/>
</dbReference>
<dbReference type="InterPro" id="IPR023210">
    <property type="entry name" value="NADP_OxRdtase_dom"/>
</dbReference>
<protein>
    <submittedName>
        <fullName evidence="3">Alcohol dehydrogenase</fullName>
    </submittedName>
</protein>
<dbReference type="CDD" id="cd19079">
    <property type="entry name" value="AKR_EcYajO-like"/>
    <property type="match status" value="1"/>
</dbReference>
<dbReference type="PRINTS" id="PR00069">
    <property type="entry name" value="ALDKETRDTASE"/>
</dbReference>
<keyword evidence="4" id="KW-1185">Reference proteome</keyword>
<dbReference type="FunFam" id="3.20.20.100:FF:000004">
    <property type="entry name" value="Oxidoreductase, aldo/keto reductase"/>
    <property type="match status" value="1"/>
</dbReference>
<comment type="caution">
    <text evidence="3">The sequence shown here is derived from an EMBL/GenBank/DDBJ whole genome shotgun (WGS) entry which is preliminary data.</text>
</comment>
<evidence type="ECO:0000259" key="2">
    <source>
        <dbReference type="Pfam" id="PF00248"/>
    </source>
</evidence>
<dbReference type="PANTHER" id="PTHR43364:SF4">
    <property type="entry name" value="NAD(P)-LINKED OXIDOREDUCTASE SUPERFAMILY PROTEIN"/>
    <property type="match status" value="1"/>
</dbReference>
<reference evidence="3 4" key="1">
    <citation type="journal article" date="2017" name="Antonie Van Leeuwenhoek">
        <title>Phylogenomic resolution of the bacterial genus Pantoea and its relationship with Erwinia and Tatumella.</title>
        <authorList>
            <person name="Palmer M."/>
            <person name="Steenkamp E.T."/>
            <person name="Coetzee M.P."/>
            <person name="Chan W.Y."/>
            <person name="van Zyl E."/>
            <person name="De Maayer P."/>
            <person name="Coutinho T.A."/>
            <person name="Blom J."/>
            <person name="Smits T.H."/>
            <person name="Duffy B."/>
            <person name="Venter S.N."/>
        </authorList>
    </citation>
    <scope>NUCLEOTIDE SEQUENCE [LARGE SCALE GENOMIC DNA]</scope>
    <source>
        <strain evidence="3 4">LMG 2657</strain>
    </source>
</reference>
<dbReference type="InterPro" id="IPR036812">
    <property type="entry name" value="NAD(P)_OxRdtase_dom_sf"/>
</dbReference>
<evidence type="ECO:0000313" key="4">
    <source>
        <dbReference type="Proteomes" id="UP000193749"/>
    </source>
</evidence>
<dbReference type="SUPFAM" id="SSF51430">
    <property type="entry name" value="NAD(P)-linked oxidoreductase"/>
    <property type="match status" value="1"/>
</dbReference>
<organism evidence="3 4">
    <name type="scientific">Pantoea cypripedii</name>
    <name type="common">Pectobacterium cypripedii</name>
    <name type="synonym">Erwinia cypripedii</name>
    <dbReference type="NCBI Taxonomy" id="55209"/>
    <lineage>
        <taxon>Bacteria</taxon>
        <taxon>Pseudomonadati</taxon>
        <taxon>Pseudomonadota</taxon>
        <taxon>Gammaproteobacteria</taxon>
        <taxon>Enterobacterales</taxon>
        <taxon>Erwiniaceae</taxon>
        <taxon>Pantoea</taxon>
    </lineage>
</organism>
<dbReference type="GO" id="GO:0016491">
    <property type="term" value="F:oxidoreductase activity"/>
    <property type="evidence" value="ECO:0007669"/>
    <property type="project" value="UniProtKB-KW"/>
</dbReference>
<evidence type="ECO:0000256" key="1">
    <source>
        <dbReference type="ARBA" id="ARBA00023002"/>
    </source>
</evidence>
<dbReference type="PANTHER" id="PTHR43364">
    <property type="entry name" value="NADH-SPECIFIC METHYLGLYOXAL REDUCTASE-RELATED"/>
    <property type="match status" value="1"/>
</dbReference>
<dbReference type="STRING" id="55209.HA50_22595"/>
<dbReference type="AlphaFoldDB" id="A0A1X1EKG0"/>